<accession>A0A837CDZ2</accession>
<organism evidence="1 2">
    <name type="scientific">Bradyrhizobium diazoefficiens SEMIA 5080</name>
    <dbReference type="NCBI Taxonomy" id="754504"/>
    <lineage>
        <taxon>Bacteria</taxon>
        <taxon>Pseudomonadati</taxon>
        <taxon>Pseudomonadota</taxon>
        <taxon>Alphaproteobacteria</taxon>
        <taxon>Hyphomicrobiales</taxon>
        <taxon>Nitrobacteraceae</taxon>
        <taxon>Bradyrhizobium</taxon>
    </lineage>
</organism>
<protein>
    <submittedName>
        <fullName evidence="1">Uncharacterized protein</fullName>
    </submittedName>
</protein>
<sequence>MVASRGSSSLKMIVHDHLRRGAKPKGVRLLPSLSCGNAQPHLQYWIDGTPQALKVILPATRTCYRLQSRATRCRSIAGSIALALERPQV</sequence>
<comment type="caution">
    <text evidence="1">The sequence shown here is derived from an EMBL/GenBank/DDBJ whole genome shotgun (WGS) entry which is preliminary data.</text>
</comment>
<reference evidence="1 2" key="1">
    <citation type="journal article" date="2014" name="BMC Genomics">
        <title>Comparative genomics of Bradyrhizobium japonicum CPAC 15 and Bradyrhizobium diazoefficiens CPAC 7: elite model strains for understanding symbiotic performance with soybean.</title>
        <authorList>
            <person name="Siqueira A.F."/>
            <person name="Ormeno-Orrillo E."/>
            <person name="Souza R.C."/>
            <person name="Rodrigues E.P."/>
            <person name="Almeida L.G."/>
            <person name="Barcellos F.G."/>
            <person name="Batista J.S."/>
            <person name="Nakatami A.S."/>
            <person name="Martinez-Romero E."/>
            <person name="Vasconcelos A.T."/>
            <person name="Hungria M."/>
        </authorList>
    </citation>
    <scope>NUCLEOTIDE SEQUENCE [LARGE SCALE GENOMIC DNA]</scope>
    <source>
        <strain evidence="1 2">SEMIA 5080</strain>
    </source>
</reference>
<name>A0A837CDZ2_9BRAD</name>
<proteinExistence type="predicted"/>
<dbReference type="EMBL" id="ADOU02000005">
    <property type="protein sequence ID" value="KGJ67517.1"/>
    <property type="molecule type" value="Genomic_DNA"/>
</dbReference>
<dbReference type="AlphaFoldDB" id="A0A837CDZ2"/>
<evidence type="ECO:0000313" key="1">
    <source>
        <dbReference type="EMBL" id="KGJ67517.1"/>
    </source>
</evidence>
<dbReference type="Proteomes" id="UP000024900">
    <property type="component" value="Unassembled WGS sequence"/>
</dbReference>
<gene>
    <name evidence="1" type="ORF">BJA5080_07630</name>
</gene>
<evidence type="ECO:0000313" key="2">
    <source>
        <dbReference type="Proteomes" id="UP000024900"/>
    </source>
</evidence>